<dbReference type="PANTHER" id="PTHR43280">
    <property type="entry name" value="ARAC-FAMILY TRANSCRIPTIONAL REGULATOR"/>
    <property type="match status" value="1"/>
</dbReference>
<dbReference type="PANTHER" id="PTHR43280:SF2">
    <property type="entry name" value="HTH-TYPE TRANSCRIPTIONAL REGULATOR EXSA"/>
    <property type="match status" value="1"/>
</dbReference>
<keyword evidence="1" id="KW-0805">Transcription regulation</keyword>
<comment type="caution">
    <text evidence="5">The sequence shown here is derived from an EMBL/GenBank/DDBJ whole genome shotgun (WGS) entry which is preliminary data.</text>
</comment>
<dbReference type="Pfam" id="PF22200">
    <property type="entry name" value="ExsA_N"/>
    <property type="match status" value="1"/>
</dbReference>
<dbReference type="OrthoDB" id="4480133at2"/>
<dbReference type="SMART" id="SM00342">
    <property type="entry name" value="HTH_ARAC"/>
    <property type="match status" value="1"/>
</dbReference>
<evidence type="ECO:0000256" key="3">
    <source>
        <dbReference type="ARBA" id="ARBA00023163"/>
    </source>
</evidence>
<dbReference type="PROSITE" id="PS01124">
    <property type="entry name" value="HTH_ARAC_FAMILY_2"/>
    <property type="match status" value="1"/>
</dbReference>
<dbReference type="SUPFAM" id="SSF46689">
    <property type="entry name" value="Homeodomain-like"/>
    <property type="match status" value="2"/>
</dbReference>
<keyword evidence="2" id="KW-0238">DNA-binding</keyword>
<gene>
    <name evidence="5" type="ORF">AFM12_15535</name>
</gene>
<organism evidence="5 6">
    <name type="scientific">Jiulongibacter sediminis</name>
    <dbReference type="NCBI Taxonomy" id="1605367"/>
    <lineage>
        <taxon>Bacteria</taxon>
        <taxon>Pseudomonadati</taxon>
        <taxon>Bacteroidota</taxon>
        <taxon>Cytophagia</taxon>
        <taxon>Cytophagales</taxon>
        <taxon>Leadbetterellaceae</taxon>
        <taxon>Jiulongibacter</taxon>
    </lineage>
</organism>
<evidence type="ECO:0000256" key="1">
    <source>
        <dbReference type="ARBA" id="ARBA00023015"/>
    </source>
</evidence>
<name>A0A0P7BS27_9BACT</name>
<proteinExistence type="predicted"/>
<dbReference type="RefSeq" id="WP_055149913.1">
    <property type="nucleotide sequence ID" value="NZ_JXSZ01000012.1"/>
</dbReference>
<dbReference type="InterPro" id="IPR018060">
    <property type="entry name" value="HTH_AraC"/>
</dbReference>
<dbReference type="InterPro" id="IPR009057">
    <property type="entry name" value="Homeodomain-like_sf"/>
</dbReference>
<evidence type="ECO:0000313" key="6">
    <source>
        <dbReference type="Proteomes" id="UP000050454"/>
    </source>
</evidence>
<accession>A0A0P7BS27</accession>
<sequence>MNILEQTQIHIDRKMVFERIVSKGISKMPKTLENEACFMYVISGDFKIYTADRNTEIHSHDCLLSQCGNYYYQEIKNQDNPDQIFEAIGIFFHPEILRKIFKEKDIESFKNEYIAVTIKENKALEIYKHSLNHYLRHPNEFDEELRLIKLKEILLLLSKTEEAPNVQALISALFKKREFDFKRAIETHLFDPLSLDELAFICHMSLATFKRNFSKFYKKSPAAYFREKRLEEAKRLLLSTELPVSQIPEQCGFEATSTFNRLFKQQFGLSPLEYRLNQIER</sequence>
<dbReference type="Proteomes" id="UP000050454">
    <property type="component" value="Unassembled WGS sequence"/>
</dbReference>
<dbReference type="EMBL" id="LGTQ01000012">
    <property type="protein sequence ID" value="KPM47213.1"/>
    <property type="molecule type" value="Genomic_DNA"/>
</dbReference>
<dbReference type="PRINTS" id="PR00032">
    <property type="entry name" value="HTHARAC"/>
</dbReference>
<keyword evidence="3" id="KW-0804">Transcription</keyword>
<protein>
    <recommendedName>
        <fullName evidence="4">HTH araC/xylS-type domain-containing protein</fullName>
    </recommendedName>
</protein>
<dbReference type="STRING" id="1605367.AFM12_15535"/>
<dbReference type="GO" id="GO:0003700">
    <property type="term" value="F:DNA-binding transcription factor activity"/>
    <property type="evidence" value="ECO:0007669"/>
    <property type="project" value="InterPro"/>
</dbReference>
<keyword evidence="6" id="KW-1185">Reference proteome</keyword>
<feature type="domain" description="HTH araC/xylS-type" evidence="4">
    <location>
        <begin position="179"/>
        <end position="277"/>
    </location>
</feature>
<evidence type="ECO:0000313" key="5">
    <source>
        <dbReference type="EMBL" id="KPM47213.1"/>
    </source>
</evidence>
<reference evidence="5 6" key="1">
    <citation type="submission" date="2015-07" db="EMBL/GenBank/DDBJ databases">
        <title>The draft genome sequence of Leadbetterella sp. JN14-9.</title>
        <authorList>
            <person name="Liu Y."/>
            <person name="Du J."/>
            <person name="Shao Z."/>
        </authorList>
    </citation>
    <scope>NUCLEOTIDE SEQUENCE [LARGE SCALE GENOMIC DNA]</scope>
    <source>
        <strain evidence="5 6">JN14-9</strain>
    </source>
</reference>
<dbReference type="Gene3D" id="1.10.10.60">
    <property type="entry name" value="Homeodomain-like"/>
    <property type="match status" value="2"/>
</dbReference>
<dbReference type="InterPro" id="IPR020449">
    <property type="entry name" value="Tscrpt_reg_AraC-type_HTH"/>
</dbReference>
<dbReference type="Pfam" id="PF12833">
    <property type="entry name" value="HTH_18"/>
    <property type="match status" value="1"/>
</dbReference>
<evidence type="ECO:0000256" key="2">
    <source>
        <dbReference type="ARBA" id="ARBA00023125"/>
    </source>
</evidence>
<dbReference type="InterPro" id="IPR054015">
    <property type="entry name" value="ExsA-like_N"/>
</dbReference>
<dbReference type="AlphaFoldDB" id="A0A0P7BS27"/>
<dbReference type="GO" id="GO:0043565">
    <property type="term" value="F:sequence-specific DNA binding"/>
    <property type="evidence" value="ECO:0007669"/>
    <property type="project" value="InterPro"/>
</dbReference>
<evidence type="ECO:0000259" key="4">
    <source>
        <dbReference type="PROSITE" id="PS01124"/>
    </source>
</evidence>